<dbReference type="AlphaFoldDB" id="A0A0H3AAE6"/>
<dbReference type="Pfam" id="PF17268">
    <property type="entry name" value="DUF5334"/>
    <property type="match status" value="1"/>
</dbReference>
<feature type="signal peptide" evidence="1">
    <location>
        <begin position="1"/>
        <end position="22"/>
    </location>
</feature>
<dbReference type="EMBL" id="CP000527">
    <property type="protein sequence ID" value="ABM29393.1"/>
    <property type="molecule type" value="Genomic_DNA"/>
</dbReference>
<proteinExistence type="predicted"/>
<reference evidence="3" key="1">
    <citation type="journal article" date="2009" name="Environ. Microbiol.">
        <title>Contribution of mobile genetic elements to Desulfovibrio vulgaris genome plasticity.</title>
        <authorList>
            <person name="Walker C.B."/>
            <person name="Stolyar S."/>
            <person name="Chivian D."/>
            <person name="Pinel N."/>
            <person name="Gabster J.A."/>
            <person name="Dehal P.S."/>
            <person name="He Z."/>
            <person name="Yang Z.K."/>
            <person name="Yen H.C."/>
            <person name="Zhou J."/>
            <person name="Wall J.D."/>
            <person name="Hazen T.C."/>
            <person name="Arkin A.P."/>
            <person name="Stahl D.A."/>
        </authorList>
    </citation>
    <scope>NUCLEOTIDE SEQUENCE [LARGE SCALE GENOMIC DNA]</scope>
    <source>
        <strain evidence="3">DP4</strain>
    </source>
</reference>
<evidence type="ECO:0000313" key="3">
    <source>
        <dbReference type="Proteomes" id="UP000009173"/>
    </source>
</evidence>
<dbReference type="KEGG" id="dvl:Dvul_2377"/>
<feature type="chain" id="PRO_5002604540" evidence="1">
    <location>
        <begin position="23"/>
        <end position="93"/>
    </location>
</feature>
<organism evidence="2 3">
    <name type="scientific">Nitratidesulfovibrio vulgaris (strain DP4)</name>
    <name type="common">Desulfovibrio vulgaris</name>
    <dbReference type="NCBI Taxonomy" id="391774"/>
    <lineage>
        <taxon>Bacteria</taxon>
        <taxon>Pseudomonadati</taxon>
        <taxon>Thermodesulfobacteriota</taxon>
        <taxon>Desulfovibrionia</taxon>
        <taxon>Desulfovibrionales</taxon>
        <taxon>Desulfovibrionaceae</taxon>
        <taxon>Nitratidesulfovibrio</taxon>
    </lineage>
</organism>
<dbReference type="Proteomes" id="UP000009173">
    <property type="component" value="Chromosome"/>
</dbReference>
<dbReference type="InterPro" id="IPR035160">
    <property type="entry name" value="DUF5334"/>
</dbReference>
<evidence type="ECO:0000313" key="2">
    <source>
        <dbReference type="EMBL" id="ABM29393.1"/>
    </source>
</evidence>
<accession>A0A0H3AAE6</accession>
<evidence type="ECO:0000256" key="1">
    <source>
        <dbReference type="SAM" id="SignalP"/>
    </source>
</evidence>
<sequence precursor="true">MKHNIIALFCALMLSLPVAAMAWDGFDAETTGLVEVNTDRMPVVGDAVEIYDYDADNTFQATVLEVRRNVRTIELTVRDPETKKPRMFIMESR</sequence>
<name>A0A0H3AAE6_NITV4</name>
<keyword evidence="1" id="KW-0732">Signal</keyword>
<dbReference type="RefSeq" id="WP_011792823.1">
    <property type="nucleotide sequence ID" value="NC_008751.1"/>
</dbReference>
<dbReference type="HOGENOM" id="CLU_162679_0_0_7"/>
<protein>
    <submittedName>
        <fullName evidence="2">Uncharacterized protein</fullName>
    </submittedName>
</protein>
<gene>
    <name evidence="2" type="ordered locus">Dvul_2377</name>
</gene>